<feature type="region of interest" description="Disordered" evidence="1">
    <location>
        <begin position="235"/>
        <end position="260"/>
    </location>
</feature>
<dbReference type="Gene3D" id="3.30.70.330">
    <property type="match status" value="1"/>
</dbReference>
<evidence type="ECO:0008006" key="4">
    <source>
        <dbReference type="Google" id="ProtNLM"/>
    </source>
</evidence>
<dbReference type="GO" id="GO:0034462">
    <property type="term" value="P:small-subunit processome assembly"/>
    <property type="evidence" value="ECO:0007669"/>
    <property type="project" value="TreeGrafter"/>
</dbReference>
<dbReference type="AlphaFoldDB" id="A0A2A2JLP5"/>
<protein>
    <recommendedName>
        <fullName evidence="4">Activator of basal transcription 1</fullName>
    </recommendedName>
</protein>
<dbReference type="STRING" id="2018661.A0A2A2JLP5"/>
<dbReference type="GO" id="GO:0003723">
    <property type="term" value="F:RNA binding"/>
    <property type="evidence" value="ECO:0007669"/>
    <property type="project" value="TreeGrafter"/>
</dbReference>
<evidence type="ECO:0000313" key="3">
    <source>
        <dbReference type="Proteomes" id="UP000218231"/>
    </source>
</evidence>
<name>A0A2A2JLP5_9BILA</name>
<evidence type="ECO:0000256" key="1">
    <source>
        <dbReference type="SAM" id="MobiDB-lite"/>
    </source>
</evidence>
<feature type="region of interest" description="Disordered" evidence="1">
    <location>
        <begin position="1"/>
        <end position="85"/>
    </location>
</feature>
<organism evidence="2 3">
    <name type="scientific">Diploscapter pachys</name>
    <dbReference type="NCBI Taxonomy" id="2018661"/>
    <lineage>
        <taxon>Eukaryota</taxon>
        <taxon>Metazoa</taxon>
        <taxon>Ecdysozoa</taxon>
        <taxon>Nematoda</taxon>
        <taxon>Chromadorea</taxon>
        <taxon>Rhabditida</taxon>
        <taxon>Rhabditina</taxon>
        <taxon>Rhabditomorpha</taxon>
        <taxon>Rhabditoidea</taxon>
        <taxon>Rhabditidae</taxon>
        <taxon>Diploscapter</taxon>
    </lineage>
</organism>
<gene>
    <name evidence="2" type="ORF">WR25_10412</name>
</gene>
<dbReference type="OrthoDB" id="287393at2759"/>
<dbReference type="PANTHER" id="PTHR12311">
    <property type="entry name" value="ACTIVATOR OF BASAL TRANSCRIPTION 1"/>
    <property type="match status" value="1"/>
</dbReference>
<dbReference type="EMBL" id="LIAE01010353">
    <property type="protein sequence ID" value="PAV62615.1"/>
    <property type="molecule type" value="Genomic_DNA"/>
</dbReference>
<dbReference type="GO" id="GO:0000480">
    <property type="term" value="P:endonucleolytic cleavage in 5'-ETS of tricistronic rRNA transcript (SSU-rRNA, 5.8S rRNA, LSU-rRNA)"/>
    <property type="evidence" value="ECO:0007669"/>
    <property type="project" value="TreeGrafter"/>
</dbReference>
<dbReference type="InterPro" id="IPR012677">
    <property type="entry name" value="Nucleotide-bd_a/b_plait_sf"/>
</dbReference>
<feature type="compositionally biased region" description="Basic residues" evidence="1">
    <location>
        <begin position="1"/>
        <end position="13"/>
    </location>
</feature>
<proteinExistence type="predicted"/>
<accession>A0A2A2JLP5</accession>
<comment type="caution">
    <text evidence="2">The sequence shown here is derived from an EMBL/GenBank/DDBJ whole genome shotgun (WGS) entry which is preliminary data.</text>
</comment>
<reference evidence="2 3" key="1">
    <citation type="journal article" date="2017" name="Curr. Biol.">
        <title>Genome architecture and evolution of a unichromosomal asexual nematode.</title>
        <authorList>
            <person name="Fradin H."/>
            <person name="Zegar C."/>
            <person name="Gutwein M."/>
            <person name="Lucas J."/>
            <person name="Kovtun M."/>
            <person name="Corcoran D."/>
            <person name="Baugh L.R."/>
            <person name="Kiontke K."/>
            <person name="Gunsalus K."/>
            <person name="Fitch D.H."/>
            <person name="Piano F."/>
        </authorList>
    </citation>
    <scope>NUCLEOTIDE SEQUENCE [LARGE SCALE GENOMIC DNA]</scope>
    <source>
        <strain evidence="2">PF1309</strain>
    </source>
</reference>
<sequence length="275" mass="32547">MMGKKKKLNKKRKNLETNPEEPSRVLKKKKKVELEIEEEKEQVVDDDPKSDQELEEKDVDTKPETSKKSQLPSLDDDEIENPEEKQRKSGVIYFSMIPPKFNVARLHKYFEELAPGQIGRIHLVRNKFSRSIESRYKEGWMEVKKKKLAKAIAAQVDNTPIGGKSRDYVSYLLWNIRYLPSFKWVHLVEQLEYEKLVEDKRMQVEIVQARKVAAHFEEQIQKGKYLKKLEEKVREKGGEWTESAPRQPRQKKTVKRKKEDEMVDDDVMKMIFAED</sequence>
<evidence type="ECO:0000313" key="2">
    <source>
        <dbReference type="EMBL" id="PAV62615.1"/>
    </source>
</evidence>
<dbReference type="GO" id="GO:0000447">
    <property type="term" value="P:endonucleolytic cleavage in ITS1 to separate SSU-rRNA from 5.8S rRNA and LSU-rRNA from tricistronic rRNA transcript (SSU-rRNA, 5.8S rRNA, LSU-rRNA)"/>
    <property type="evidence" value="ECO:0007669"/>
    <property type="project" value="TreeGrafter"/>
</dbReference>
<dbReference type="GO" id="GO:0000472">
    <property type="term" value="P:endonucleolytic cleavage to generate mature 5'-end of SSU-rRNA from (SSU-rRNA, 5.8S rRNA, LSU-rRNA)"/>
    <property type="evidence" value="ECO:0007669"/>
    <property type="project" value="TreeGrafter"/>
</dbReference>
<keyword evidence="3" id="KW-1185">Reference proteome</keyword>
<feature type="compositionally biased region" description="Basic and acidic residues" evidence="1">
    <location>
        <begin position="41"/>
        <end position="52"/>
    </location>
</feature>
<dbReference type="GO" id="GO:0005730">
    <property type="term" value="C:nucleolus"/>
    <property type="evidence" value="ECO:0007669"/>
    <property type="project" value="TreeGrafter"/>
</dbReference>
<dbReference type="Proteomes" id="UP000218231">
    <property type="component" value="Unassembled WGS sequence"/>
</dbReference>
<dbReference type="PANTHER" id="PTHR12311:SF7">
    <property type="entry name" value="ACTIVATOR OF BASAL TRANSCRIPTION 1"/>
    <property type="match status" value="1"/>
</dbReference>
<dbReference type="InterPro" id="IPR039119">
    <property type="entry name" value="ABT1/Esf2"/>
</dbReference>